<proteinExistence type="predicted"/>
<dbReference type="PANTHER" id="PTHR43373:SF1">
    <property type="entry name" value="NA(+)_H(+) ANTIPORTER SUBUNIT A"/>
    <property type="match status" value="1"/>
</dbReference>
<dbReference type="Pfam" id="PF00361">
    <property type="entry name" value="Proton_antipo_M"/>
    <property type="match status" value="1"/>
</dbReference>
<evidence type="ECO:0000313" key="17">
    <source>
        <dbReference type="Proteomes" id="UP001165092"/>
    </source>
</evidence>
<feature type="domain" description="NADH-Ubiquinone oxidoreductase (complex I) chain 5 N-terminal" evidence="13">
    <location>
        <begin position="65"/>
        <end position="108"/>
    </location>
</feature>
<dbReference type="InterPro" id="IPR001516">
    <property type="entry name" value="Proton_antipo_N"/>
</dbReference>
<dbReference type="GO" id="GO:0005886">
    <property type="term" value="C:plasma membrane"/>
    <property type="evidence" value="ECO:0007669"/>
    <property type="project" value="UniProtKB-SubCell"/>
</dbReference>
<evidence type="ECO:0000259" key="14">
    <source>
        <dbReference type="Pfam" id="PF13244"/>
    </source>
</evidence>
<feature type="transmembrane region" description="Helical" evidence="11">
    <location>
        <begin position="24"/>
        <end position="44"/>
    </location>
</feature>
<feature type="transmembrane region" description="Helical" evidence="11">
    <location>
        <begin position="366"/>
        <end position="389"/>
    </location>
</feature>
<evidence type="ECO:0000256" key="9">
    <source>
        <dbReference type="RuleBase" id="RU000320"/>
    </source>
</evidence>
<feature type="transmembrane region" description="Helical" evidence="11">
    <location>
        <begin position="202"/>
        <end position="218"/>
    </location>
</feature>
<feature type="transmembrane region" description="Helical" evidence="11">
    <location>
        <begin position="131"/>
        <end position="149"/>
    </location>
</feature>
<feature type="transmembrane region" description="Helical" evidence="11">
    <location>
        <begin position="269"/>
        <end position="289"/>
    </location>
</feature>
<evidence type="ECO:0000256" key="8">
    <source>
        <dbReference type="ARBA" id="ARBA00023136"/>
    </source>
</evidence>
<dbReference type="Proteomes" id="UP001165092">
    <property type="component" value="Unassembled WGS sequence"/>
</dbReference>
<evidence type="ECO:0000259" key="15">
    <source>
        <dbReference type="Pfam" id="PF20501"/>
    </source>
</evidence>
<feature type="transmembrane region" description="Helical" evidence="11">
    <location>
        <begin position="567"/>
        <end position="589"/>
    </location>
</feature>
<gene>
    <name evidence="16" type="ORF">Nans01_24050</name>
</gene>
<feature type="region of interest" description="Disordered" evidence="10">
    <location>
        <begin position="801"/>
        <end position="820"/>
    </location>
</feature>
<keyword evidence="6 11" id="KW-1133">Transmembrane helix</keyword>
<evidence type="ECO:0000256" key="7">
    <source>
        <dbReference type="ARBA" id="ARBA00023065"/>
    </source>
</evidence>
<dbReference type="InterPro" id="IPR046806">
    <property type="entry name" value="MrpA_C/MbhE"/>
</dbReference>
<evidence type="ECO:0000256" key="4">
    <source>
        <dbReference type="ARBA" id="ARBA00022475"/>
    </source>
</evidence>
<feature type="transmembrane region" description="Helical" evidence="11">
    <location>
        <begin position="454"/>
        <end position="475"/>
    </location>
</feature>
<reference evidence="16" key="1">
    <citation type="submission" date="2023-02" db="EMBL/GenBank/DDBJ databases">
        <title>Nocardiopsis ansamitocini NBRC 112285.</title>
        <authorList>
            <person name="Ichikawa N."/>
            <person name="Sato H."/>
            <person name="Tonouchi N."/>
        </authorList>
    </citation>
    <scope>NUCLEOTIDE SEQUENCE</scope>
    <source>
        <strain evidence="16">NBRC 112285</strain>
    </source>
</reference>
<feature type="transmembrane region" description="Helical" evidence="11">
    <location>
        <begin position="609"/>
        <end position="625"/>
    </location>
</feature>
<evidence type="ECO:0000256" key="5">
    <source>
        <dbReference type="ARBA" id="ARBA00022692"/>
    </source>
</evidence>
<dbReference type="InterPro" id="IPR050616">
    <property type="entry name" value="CPA3_Na-H_Antiporter_A"/>
</dbReference>
<feature type="transmembrane region" description="Helical" evidence="11">
    <location>
        <begin position="497"/>
        <end position="520"/>
    </location>
</feature>
<keyword evidence="4" id="KW-1003">Cell membrane</keyword>
<sequence>MLLPFIFALHAIVAVVVPSLVRVMGSRAFLVASVPLAFSAIWVLTQAPGIVGGRPVVASVPWVPALGITFDFRIDALSLAMVLLVSGVGAVIFCYSAAYFHAGERALARLAGILVLFAGAMLGVVTTDNLFALYVFWELTSVSSFLLVAHSDHKENARRAATQALVTTAGFGLLMLIGFILLGQIGGTYRISELVANPPVDSPWLPLALILILGGAFAKSAQAPLHYWLPGAMVAPTPVSGYLHAAAMVKGGVYLIARLAPGFADVDPWRAMVLAFGLATMIIGAWRALRQDDLKLLLAYGTVSQLGFLTLLAGVGTHTAAVAAIAMLLAHGFFKSTLFLTVGVVDHQAGTRSISRLTGLGRRMPVLAVAAGLAAASMAGLPPLLGFVGKEAALEAFVPGHEAALSTPVAAVMLTGIVLASVLTFAYSARFVWGAFADKQTVSGFPFPKPSRPFIAAPVLLSATGLLLGVLPFAVDPIAQSYASPYSGSGYDYHLELWHGFTPALGLSVLLTAAGVALFWQRRTVTKVQNSMPSWPEAEVGYHLFIHGIYSTALQVTRRTQSGSLPVYLGIILATMLALPGVRLLSALVSGDVALPDNDTGLRLWDNPLEIVVALVILVTAVATVREHRRFPALIIISALGFGIAGLFVLHGAPDLALTLVLVETLTTIILVFVLRRLPANFGTRPNGWAKRLTVLLCAAAGSFIAVSLWVMSAARTSAPISEEFALYADEAGGHNLVNIILADFRALDTFGETIVLATAAVAVASLVLLNRRDRVVDETDDNDDIAVNETEADAAVLDGAAPNSVAFADSPADHPRKEG</sequence>
<feature type="transmembrane region" description="Helical" evidence="11">
    <location>
        <begin position="751"/>
        <end position="770"/>
    </location>
</feature>
<dbReference type="Pfam" id="PF13244">
    <property type="entry name" value="MbhD"/>
    <property type="match status" value="1"/>
</dbReference>
<feature type="transmembrane region" description="Helical" evidence="11">
    <location>
        <begin position="161"/>
        <end position="182"/>
    </location>
</feature>
<keyword evidence="5 9" id="KW-0812">Transmembrane</keyword>
<feature type="transmembrane region" description="Helical" evidence="11">
    <location>
        <begin position="409"/>
        <end position="433"/>
    </location>
</feature>
<feature type="domain" description="MrpA C-terminal/MbhD" evidence="14">
    <location>
        <begin position="615"/>
        <end position="679"/>
    </location>
</feature>
<feature type="transmembrane region" description="Helical" evidence="11">
    <location>
        <begin position="695"/>
        <end position="715"/>
    </location>
</feature>
<feature type="transmembrane region" description="Helical" evidence="11">
    <location>
        <begin position="656"/>
        <end position="675"/>
    </location>
</feature>
<feature type="transmembrane region" description="Helical" evidence="11">
    <location>
        <begin position="321"/>
        <end position="345"/>
    </location>
</feature>
<evidence type="ECO:0000256" key="3">
    <source>
        <dbReference type="ARBA" id="ARBA00022449"/>
    </source>
</evidence>
<accession>A0A9W6P6N8</accession>
<keyword evidence="3" id="KW-0050">Antiport</keyword>
<keyword evidence="2" id="KW-0813">Transport</keyword>
<dbReference type="Pfam" id="PF00662">
    <property type="entry name" value="Proton_antipo_N"/>
    <property type="match status" value="1"/>
</dbReference>
<name>A0A9W6P6N8_9ACTN</name>
<dbReference type="InterPro" id="IPR025383">
    <property type="entry name" value="MrpA_C/MbhD"/>
</dbReference>
<feature type="transmembrane region" description="Helical" evidence="11">
    <location>
        <begin position="632"/>
        <end position="650"/>
    </location>
</feature>
<evidence type="ECO:0000259" key="13">
    <source>
        <dbReference type="Pfam" id="PF00662"/>
    </source>
</evidence>
<evidence type="ECO:0000256" key="2">
    <source>
        <dbReference type="ARBA" id="ARBA00022448"/>
    </source>
</evidence>
<protein>
    <submittedName>
        <fullName evidence="16">Na+/H+ antiporter subunit A</fullName>
    </submittedName>
</protein>
<evidence type="ECO:0000259" key="12">
    <source>
        <dbReference type="Pfam" id="PF00361"/>
    </source>
</evidence>
<feature type="domain" description="NADH:quinone oxidoreductase/Mrp antiporter transmembrane" evidence="12">
    <location>
        <begin position="128"/>
        <end position="408"/>
    </location>
</feature>
<dbReference type="Pfam" id="PF20501">
    <property type="entry name" value="MbhE"/>
    <property type="match status" value="1"/>
</dbReference>
<feature type="domain" description="MrpA C-terminal/MbhE" evidence="15">
    <location>
        <begin position="695"/>
        <end position="768"/>
    </location>
</feature>
<dbReference type="PRINTS" id="PR01434">
    <property type="entry name" value="NADHDHGNASE5"/>
</dbReference>
<evidence type="ECO:0000256" key="11">
    <source>
        <dbReference type="SAM" id="Phobius"/>
    </source>
</evidence>
<feature type="transmembrane region" description="Helical" evidence="11">
    <location>
        <begin position="107"/>
        <end position="125"/>
    </location>
</feature>
<keyword evidence="7" id="KW-0406">Ion transport</keyword>
<comment type="caution">
    <text evidence="16">The sequence shown here is derived from an EMBL/GenBank/DDBJ whole genome shotgun (WGS) entry which is preliminary data.</text>
</comment>
<keyword evidence="17" id="KW-1185">Reference proteome</keyword>
<organism evidence="16 17">
    <name type="scientific">Nocardiopsis ansamitocini</name>
    <dbReference type="NCBI Taxonomy" id="1670832"/>
    <lineage>
        <taxon>Bacteria</taxon>
        <taxon>Bacillati</taxon>
        <taxon>Actinomycetota</taxon>
        <taxon>Actinomycetes</taxon>
        <taxon>Streptosporangiales</taxon>
        <taxon>Nocardiopsidaceae</taxon>
        <taxon>Nocardiopsis</taxon>
    </lineage>
</organism>
<evidence type="ECO:0000256" key="6">
    <source>
        <dbReference type="ARBA" id="ARBA00022989"/>
    </source>
</evidence>
<evidence type="ECO:0000256" key="1">
    <source>
        <dbReference type="ARBA" id="ARBA00004651"/>
    </source>
</evidence>
<dbReference type="GO" id="GO:0006811">
    <property type="term" value="P:monoatomic ion transport"/>
    <property type="evidence" value="ECO:0007669"/>
    <property type="project" value="UniProtKB-KW"/>
</dbReference>
<dbReference type="InterPro" id="IPR001750">
    <property type="entry name" value="ND/Mrp_TM"/>
</dbReference>
<feature type="transmembrane region" description="Helical" evidence="11">
    <location>
        <begin position="76"/>
        <end position="100"/>
    </location>
</feature>
<keyword evidence="8 11" id="KW-0472">Membrane</keyword>
<dbReference type="AlphaFoldDB" id="A0A9W6P6N8"/>
<feature type="transmembrane region" description="Helical" evidence="11">
    <location>
        <begin position="296"/>
        <end position="315"/>
    </location>
</feature>
<evidence type="ECO:0000256" key="10">
    <source>
        <dbReference type="SAM" id="MobiDB-lite"/>
    </source>
</evidence>
<dbReference type="GO" id="GO:0015297">
    <property type="term" value="F:antiporter activity"/>
    <property type="evidence" value="ECO:0007669"/>
    <property type="project" value="UniProtKB-KW"/>
</dbReference>
<dbReference type="EMBL" id="BSQG01000003">
    <property type="protein sequence ID" value="GLU48054.1"/>
    <property type="molecule type" value="Genomic_DNA"/>
</dbReference>
<comment type="subcellular location">
    <subcellularLocation>
        <location evidence="1">Cell membrane</location>
        <topology evidence="1">Multi-pass membrane protein</topology>
    </subcellularLocation>
    <subcellularLocation>
        <location evidence="9">Membrane</location>
        <topology evidence="9">Multi-pass membrane protein</topology>
    </subcellularLocation>
</comment>
<evidence type="ECO:0000313" key="16">
    <source>
        <dbReference type="EMBL" id="GLU48054.1"/>
    </source>
</evidence>
<dbReference type="PANTHER" id="PTHR43373">
    <property type="entry name" value="NA(+)/H(+) ANTIPORTER SUBUNIT"/>
    <property type="match status" value="1"/>
</dbReference>